<dbReference type="Gene3D" id="2.30.110.10">
    <property type="entry name" value="Electron Transport, Fmn-binding Protein, Chain A"/>
    <property type="match status" value="1"/>
</dbReference>
<dbReference type="RefSeq" id="WP_344602318.1">
    <property type="nucleotide sequence ID" value="NZ_BAAATK010000011.1"/>
</dbReference>
<accession>A0ABN3JM19</accession>
<dbReference type="Proteomes" id="UP001500460">
    <property type="component" value="Unassembled WGS sequence"/>
</dbReference>
<dbReference type="SUPFAM" id="SSF50475">
    <property type="entry name" value="FMN-binding split barrel"/>
    <property type="match status" value="1"/>
</dbReference>
<evidence type="ECO:0008006" key="3">
    <source>
        <dbReference type="Google" id="ProtNLM"/>
    </source>
</evidence>
<evidence type="ECO:0000313" key="2">
    <source>
        <dbReference type="Proteomes" id="UP001500460"/>
    </source>
</evidence>
<organism evidence="1 2">
    <name type="scientific">Streptomyces glaucus</name>
    <dbReference type="NCBI Taxonomy" id="284029"/>
    <lineage>
        <taxon>Bacteria</taxon>
        <taxon>Bacillati</taxon>
        <taxon>Actinomycetota</taxon>
        <taxon>Actinomycetes</taxon>
        <taxon>Kitasatosporales</taxon>
        <taxon>Streptomycetaceae</taxon>
        <taxon>Streptomyces</taxon>
    </lineage>
</organism>
<comment type="caution">
    <text evidence="1">The sequence shown here is derived from an EMBL/GenBank/DDBJ whole genome shotgun (WGS) entry which is preliminary data.</text>
</comment>
<name>A0ABN3JM19_9ACTN</name>
<dbReference type="EMBL" id="BAAATK010000011">
    <property type="protein sequence ID" value="GAA2433677.1"/>
    <property type="molecule type" value="Genomic_DNA"/>
</dbReference>
<protein>
    <recommendedName>
        <fullName evidence="3">Flavin reductase like domain-containing protein</fullName>
    </recommendedName>
</protein>
<sequence>MGSQPRALAGTGECAIPVPRAAGAEAAIGVGNCSGADADGFQQPGLTALDGEAVEAPLIAECRAGVECVVADTGLVDMDDLFPLDGRALLRRAA</sequence>
<reference evidence="1 2" key="1">
    <citation type="journal article" date="2019" name="Int. J. Syst. Evol. Microbiol.">
        <title>The Global Catalogue of Microorganisms (GCM) 10K type strain sequencing project: providing services to taxonomists for standard genome sequencing and annotation.</title>
        <authorList>
            <consortium name="The Broad Institute Genomics Platform"/>
            <consortium name="The Broad Institute Genome Sequencing Center for Infectious Disease"/>
            <person name="Wu L."/>
            <person name="Ma J."/>
        </authorList>
    </citation>
    <scope>NUCLEOTIDE SEQUENCE [LARGE SCALE GENOMIC DNA]</scope>
    <source>
        <strain evidence="1 2">JCM 6922</strain>
    </source>
</reference>
<evidence type="ECO:0000313" key="1">
    <source>
        <dbReference type="EMBL" id="GAA2433677.1"/>
    </source>
</evidence>
<proteinExistence type="predicted"/>
<gene>
    <name evidence="1" type="ORF">GCM10010421_23380</name>
</gene>
<keyword evidence="2" id="KW-1185">Reference proteome</keyword>
<dbReference type="InterPro" id="IPR012349">
    <property type="entry name" value="Split_barrel_FMN-bd"/>
</dbReference>